<dbReference type="EMBL" id="GBRH01170395">
    <property type="protein sequence ID" value="JAE27501.1"/>
    <property type="molecule type" value="Transcribed_RNA"/>
</dbReference>
<organism evidence="2">
    <name type="scientific">Arundo donax</name>
    <name type="common">Giant reed</name>
    <name type="synonym">Donax arundinaceus</name>
    <dbReference type="NCBI Taxonomy" id="35708"/>
    <lineage>
        <taxon>Eukaryota</taxon>
        <taxon>Viridiplantae</taxon>
        <taxon>Streptophyta</taxon>
        <taxon>Embryophyta</taxon>
        <taxon>Tracheophyta</taxon>
        <taxon>Spermatophyta</taxon>
        <taxon>Magnoliopsida</taxon>
        <taxon>Liliopsida</taxon>
        <taxon>Poales</taxon>
        <taxon>Poaceae</taxon>
        <taxon>PACMAD clade</taxon>
        <taxon>Arundinoideae</taxon>
        <taxon>Arundineae</taxon>
        <taxon>Arundo</taxon>
    </lineage>
</organism>
<feature type="region of interest" description="Disordered" evidence="1">
    <location>
        <begin position="43"/>
        <end position="62"/>
    </location>
</feature>
<dbReference type="AlphaFoldDB" id="A0A0A9GY42"/>
<feature type="compositionally biased region" description="Gly residues" evidence="1">
    <location>
        <begin position="46"/>
        <end position="62"/>
    </location>
</feature>
<proteinExistence type="predicted"/>
<feature type="compositionally biased region" description="Basic residues" evidence="1">
    <location>
        <begin position="1"/>
        <end position="10"/>
    </location>
</feature>
<reference evidence="2" key="2">
    <citation type="journal article" date="2015" name="Data Brief">
        <title>Shoot transcriptome of the giant reed, Arundo donax.</title>
        <authorList>
            <person name="Barrero R.A."/>
            <person name="Guerrero F.D."/>
            <person name="Moolhuijzen P."/>
            <person name="Goolsby J.A."/>
            <person name="Tidwell J."/>
            <person name="Bellgard S.E."/>
            <person name="Bellgard M.I."/>
        </authorList>
    </citation>
    <scope>NUCLEOTIDE SEQUENCE</scope>
    <source>
        <tissue evidence="2">Shoot tissue taken approximately 20 cm above the soil surface</tissue>
    </source>
</reference>
<name>A0A0A9GY42_ARUDO</name>
<accession>A0A0A9GY42</accession>
<evidence type="ECO:0000256" key="1">
    <source>
        <dbReference type="SAM" id="MobiDB-lite"/>
    </source>
</evidence>
<sequence>MEGPVRRRLPPPRSGPHGALPLRALLGDRAGGPAAPEERVCAGVGDFRGGGTAGGGARLGAR</sequence>
<evidence type="ECO:0000313" key="2">
    <source>
        <dbReference type="EMBL" id="JAE27501.1"/>
    </source>
</evidence>
<protein>
    <submittedName>
        <fullName evidence="2">Tho2 protein, putative</fullName>
    </submittedName>
</protein>
<feature type="region of interest" description="Disordered" evidence="1">
    <location>
        <begin position="1"/>
        <end position="37"/>
    </location>
</feature>
<reference evidence="2" key="1">
    <citation type="submission" date="2014-09" db="EMBL/GenBank/DDBJ databases">
        <authorList>
            <person name="Magalhaes I.L.F."/>
            <person name="Oliveira U."/>
            <person name="Santos F.R."/>
            <person name="Vidigal T.H.D.A."/>
            <person name="Brescovit A.D."/>
            <person name="Santos A.J."/>
        </authorList>
    </citation>
    <scope>NUCLEOTIDE SEQUENCE</scope>
    <source>
        <tissue evidence="2">Shoot tissue taken approximately 20 cm above the soil surface</tissue>
    </source>
</reference>